<evidence type="ECO:0000256" key="1">
    <source>
        <dbReference type="SAM" id="MobiDB-lite"/>
    </source>
</evidence>
<proteinExistence type="predicted"/>
<protein>
    <submittedName>
        <fullName evidence="2">Uncharacterized protein</fullName>
    </submittedName>
</protein>
<accession>A0A2H4VE04</accession>
<name>A0A2H4VE04_9EURY</name>
<organism evidence="2 3">
    <name type="scientific">Methanobacterium subterraneum</name>
    <dbReference type="NCBI Taxonomy" id="59277"/>
    <lineage>
        <taxon>Archaea</taxon>
        <taxon>Methanobacteriati</taxon>
        <taxon>Methanobacteriota</taxon>
        <taxon>Methanomada group</taxon>
        <taxon>Methanobacteria</taxon>
        <taxon>Methanobacteriales</taxon>
        <taxon>Methanobacteriaceae</taxon>
        <taxon>Methanobacterium</taxon>
    </lineage>
</organism>
<dbReference type="RefSeq" id="WP_100906306.1">
    <property type="nucleotide sequence ID" value="NZ_CP017766.1"/>
</dbReference>
<feature type="region of interest" description="Disordered" evidence="1">
    <location>
        <begin position="623"/>
        <end position="647"/>
    </location>
</feature>
<gene>
    <name evidence="2" type="ORF">BK007_10085</name>
</gene>
<dbReference type="AlphaFoldDB" id="A0A2H4VE04"/>
<dbReference type="OrthoDB" id="359388at2157"/>
<dbReference type="GeneID" id="35121955"/>
<evidence type="ECO:0000313" key="2">
    <source>
        <dbReference type="EMBL" id="AUB56327.1"/>
    </source>
</evidence>
<sequence>MNNKSICLDLVKSDSEAEVISILDNLGFWTEPKHWRYYGDKENNFSTIGNQQSSADTALVEKLVNSVDAVLMRECLRCGTDPESPEAPQSVEDAAENFFNIKKGRLSNFNALKRTEIAENICLVATGRKTKPCYSIIDKGEGQSPLKMPDTFLSLNDSNKLRIPFVQGKFNMGSTGSLQFCGDNNIQLLISKRDPQIKDVKDENLWGFTVIRKEPPTENMKSSTFKYLVNKDNNIFSFKSKSMPLLPGKYPEAYKNPLDWGTFIKLYEYDLQSYKTLINLNLNYRLSLLLPSLALPIRLFERRNGYKAHSYQSTVSGLTVRLDEDKNENMEKNFPSSDIISINGQEMRVQLYVFKKDASVKNYKKNEGIIFTINGQSHGYISTSFFRRKSVGMAYLADSIFIIADCSNFNRATTEKLFMNSRDRLRNNDIKKEIESELEKLVKNHRGLRELREKRRRDELGDKLEDSKPLKDMIEDIIRKSPTLNSLFVTGNRINNPSNLEDTGNITEYEGKEFPTYFKLTKEFSENKPKHCPINHKFRLTFETDALNDYFSRDTYPGSFHISCSGQKIDGHRLNLWNGIATLTCPLPANTEIGDLVKYEVNVCDEYNIDPFNNVFHILAEKESPKNKGKPGKRVSPPGGKGKNRKTSQMLAMPEVQEINKDKWESHQFDKESALSVLDNGEGGYDFFINVDNLYLRAEIKNKTKIEPEILKSQYKFGMVLIGLGLLNSFEKEDDEEIDIDKEIRKVSKAIAPMLLPMISSLGELQNE</sequence>
<dbReference type="Proteomes" id="UP000232806">
    <property type="component" value="Chromosome"/>
</dbReference>
<dbReference type="EMBL" id="CP017766">
    <property type="protein sequence ID" value="AUB56327.1"/>
    <property type="molecule type" value="Genomic_DNA"/>
</dbReference>
<reference evidence="2 3" key="1">
    <citation type="submission" date="2016-10" db="EMBL/GenBank/DDBJ databases">
        <title>Comparative genomics between deep and shallow subseafloor isolates.</title>
        <authorList>
            <person name="Ishii S."/>
            <person name="Miller J.R."/>
            <person name="Sutton G."/>
            <person name="Suzuki S."/>
            <person name="Methe B."/>
            <person name="Inagaki F."/>
            <person name="Imachi H."/>
        </authorList>
    </citation>
    <scope>NUCLEOTIDE SEQUENCE [LARGE SCALE GENOMIC DNA]</scope>
    <source>
        <strain evidence="2 3">MO-MB1</strain>
    </source>
</reference>
<evidence type="ECO:0000313" key="3">
    <source>
        <dbReference type="Proteomes" id="UP000232806"/>
    </source>
</evidence>